<comment type="pathway">
    <text evidence="3 7">Carbohydrate degradation; pentose phosphate pathway; D-ribulose 5-phosphate from D-glucose 6-phosphate (oxidative stage): step 2/3.</text>
</comment>
<evidence type="ECO:0000313" key="10">
    <source>
        <dbReference type="Proteomes" id="UP000236642"/>
    </source>
</evidence>
<dbReference type="GO" id="GO:0006098">
    <property type="term" value="P:pentose-phosphate shunt"/>
    <property type="evidence" value="ECO:0007669"/>
    <property type="project" value="UniProtKB-UniPathway"/>
</dbReference>
<dbReference type="CDD" id="cd01400">
    <property type="entry name" value="6PGL"/>
    <property type="match status" value="1"/>
</dbReference>
<feature type="domain" description="Glucosamine/galactosamine-6-phosphate isomerase" evidence="8">
    <location>
        <begin position="7"/>
        <end position="226"/>
    </location>
</feature>
<evidence type="ECO:0000313" key="9">
    <source>
        <dbReference type="EMBL" id="GBD10288.1"/>
    </source>
</evidence>
<comment type="caution">
    <text evidence="9">The sequence shown here is derived from an EMBL/GenBank/DDBJ whole genome shotgun (WGS) entry which is preliminary data.</text>
</comment>
<dbReference type="EMBL" id="BEHY01000148">
    <property type="protein sequence ID" value="GBD10288.1"/>
    <property type="molecule type" value="Genomic_DNA"/>
</dbReference>
<evidence type="ECO:0000256" key="3">
    <source>
        <dbReference type="ARBA" id="ARBA00004961"/>
    </source>
</evidence>
<comment type="catalytic activity">
    <reaction evidence="1 7">
        <text>6-phospho-D-glucono-1,5-lactone + H2O = 6-phospho-D-gluconate + H(+)</text>
        <dbReference type="Rhea" id="RHEA:12556"/>
        <dbReference type="ChEBI" id="CHEBI:15377"/>
        <dbReference type="ChEBI" id="CHEBI:15378"/>
        <dbReference type="ChEBI" id="CHEBI:57955"/>
        <dbReference type="ChEBI" id="CHEBI:58759"/>
        <dbReference type="EC" id="3.1.1.31"/>
    </reaction>
</comment>
<evidence type="ECO:0000256" key="5">
    <source>
        <dbReference type="ARBA" id="ARBA00013198"/>
    </source>
</evidence>
<dbReference type="InterPro" id="IPR005900">
    <property type="entry name" value="6-phosphogluconolactonase_DevB"/>
</dbReference>
<dbReference type="GO" id="GO:0017057">
    <property type="term" value="F:6-phosphogluconolactonase activity"/>
    <property type="evidence" value="ECO:0007669"/>
    <property type="project" value="UniProtKB-UniRule"/>
</dbReference>
<dbReference type="InterPro" id="IPR006148">
    <property type="entry name" value="Glc/Gal-6P_isomerase"/>
</dbReference>
<comment type="function">
    <text evidence="2 7">Hydrolysis of 6-phosphogluconolactone to 6-phosphogluconate.</text>
</comment>
<dbReference type="EC" id="3.1.1.31" evidence="5 7"/>
<dbReference type="Proteomes" id="UP000236642">
    <property type="component" value="Unassembled WGS sequence"/>
</dbReference>
<keyword evidence="7 9" id="KW-0378">Hydrolase</keyword>
<evidence type="ECO:0000259" key="8">
    <source>
        <dbReference type="Pfam" id="PF01182"/>
    </source>
</evidence>
<evidence type="ECO:0000256" key="6">
    <source>
        <dbReference type="ARBA" id="ARBA00020337"/>
    </source>
</evidence>
<sequence>MIRVFPDVEALSRAAAALFARAAQHAVRRAGRFVVALSGGQTPRRTYEWLARPECREAVPWEAVHVFWGDERCVPFEDPRSNARIADEALLRHVPIPPHQIHPIRCEGDPEAAAVRYEAVLRGFFREASPRFDLILLGLGEDGHTASLFPFHSAVMERRRWVAAVPEADPPRVTLTFPVLNQARRVVFLVAGARKAEILRAVLEGPFDPLRWPAQGVRPGPGRILWLVDAEAAAGLFRIRQGSADERHYNQSEDPHGGTSR</sequence>
<dbReference type="Pfam" id="PF01182">
    <property type="entry name" value="Glucosamine_iso"/>
    <property type="match status" value="1"/>
</dbReference>
<dbReference type="NCBIfam" id="TIGR01198">
    <property type="entry name" value="pgl"/>
    <property type="match status" value="1"/>
</dbReference>
<proteinExistence type="inferred from homology"/>
<protein>
    <recommendedName>
        <fullName evidence="6 7">6-phosphogluconolactonase</fullName>
        <shortName evidence="7">6PGL</shortName>
        <ecNumber evidence="5 7">3.1.1.31</ecNumber>
    </recommendedName>
</protein>
<accession>A0A2H5YA96</accession>
<dbReference type="InterPro" id="IPR037171">
    <property type="entry name" value="NagB/RpiA_transferase-like"/>
</dbReference>
<evidence type="ECO:0000256" key="4">
    <source>
        <dbReference type="ARBA" id="ARBA00010662"/>
    </source>
</evidence>
<dbReference type="SUPFAM" id="SSF100950">
    <property type="entry name" value="NagB/RpiA/CoA transferase-like"/>
    <property type="match status" value="1"/>
</dbReference>
<evidence type="ECO:0000256" key="2">
    <source>
        <dbReference type="ARBA" id="ARBA00002681"/>
    </source>
</evidence>
<dbReference type="GO" id="GO:0005975">
    <property type="term" value="P:carbohydrate metabolic process"/>
    <property type="evidence" value="ECO:0007669"/>
    <property type="project" value="UniProtKB-UniRule"/>
</dbReference>
<gene>
    <name evidence="7 9" type="primary">pgl</name>
    <name evidence="9" type="ORF">HRbin22_02556</name>
</gene>
<dbReference type="AlphaFoldDB" id="A0A2H5YA96"/>
<dbReference type="InterPro" id="IPR039104">
    <property type="entry name" value="6PGL"/>
</dbReference>
<evidence type="ECO:0000256" key="1">
    <source>
        <dbReference type="ARBA" id="ARBA00000832"/>
    </source>
</evidence>
<comment type="similarity">
    <text evidence="4 7">Belongs to the glucosamine/galactosamine-6-phosphate isomerase family. 6-phosphogluconolactonase subfamily.</text>
</comment>
<dbReference type="Gene3D" id="3.40.50.1360">
    <property type="match status" value="1"/>
</dbReference>
<dbReference type="UniPathway" id="UPA00115">
    <property type="reaction ID" value="UER00409"/>
</dbReference>
<dbReference type="PANTHER" id="PTHR11054:SF0">
    <property type="entry name" value="6-PHOSPHOGLUCONOLACTONASE"/>
    <property type="match status" value="1"/>
</dbReference>
<name>A0A2H5YA96_9CHLR</name>
<dbReference type="PANTHER" id="PTHR11054">
    <property type="entry name" value="6-PHOSPHOGLUCONOLACTONASE"/>
    <property type="match status" value="1"/>
</dbReference>
<reference evidence="10" key="1">
    <citation type="submission" date="2017-09" db="EMBL/GenBank/DDBJ databases">
        <title>Metaegenomics of thermophilic ammonia-oxidizing enrichment culture.</title>
        <authorList>
            <person name="Kato S."/>
            <person name="Suzuki K."/>
        </authorList>
    </citation>
    <scope>NUCLEOTIDE SEQUENCE [LARGE SCALE GENOMIC DNA]</scope>
</reference>
<organism evidence="9 10">
    <name type="scientific">Candidatus Thermoflexus japonica</name>
    <dbReference type="NCBI Taxonomy" id="2035417"/>
    <lineage>
        <taxon>Bacteria</taxon>
        <taxon>Bacillati</taxon>
        <taxon>Chloroflexota</taxon>
        <taxon>Thermoflexia</taxon>
        <taxon>Thermoflexales</taxon>
        <taxon>Thermoflexaceae</taxon>
        <taxon>Thermoflexus</taxon>
    </lineage>
</organism>
<evidence type="ECO:0000256" key="7">
    <source>
        <dbReference type="RuleBase" id="RU365095"/>
    </source>
</evidence>